<feature type="compositionally biased region" description="Low complexity" evidence="1">
    <location>
        <begin position="68"/>
        <end position="80"/>
    </location>
</feature>
<evidence type="ECO:0000313" key="4">
    <source>
        <dbReference type="Proteomes" id="UP000249464"/>
    </source>
</evidence>
<dbReference type="InterPro" id="IPR041320">
    <property type="entry name" value="CxC1"/>
</dbReference>
<gene>
    <name evidence="3" type="primary">BQ5605_C027g10435</name>
    <name evidence="3" type="ORF">BQ5605_C027G10435</name>
</gene>
<protein>
    <submittedName>
        <fullName evidence="3">BQ5605_C027g10435 protein</fullName>
    </submittedName>
</protein>
<feature type="compositionally biased region" description="Basic residues" evidence="1">
    <location>
        <begin position="1"/>
        <end position="12"/>
    </location>
</feature>
<keyword evidence="4" id="KW-1185">Reference proteome</keyword>
<sequence>MPTSRLKPRFPRVKPSDYLDHPDCPDQYADVPLVHVHAGHRFVDKGGRKRPRRADAQSSHTASATSGVNTTTNQPVPVTSSSVSTSVFVNDLDFAQGDFDDGQSTGPWEHQDYEYEDQGVMDSSDHFRYSPDPDLQRPTHQEFAEAVLPPPRASDPPLAPKRDGYLITAEAKLRESRRASMIVQDLAFRTRTHGRLRPLVSEDDKDDSAAPSPCNCQHEHAITREMVLYDVTAFYPLAVTFCASEPPCVADVERLAQLGFIASTAARPESAFSFRLIEFAEACWKVSPQAVTGYADGLELYFMRCGWGTKHNHRHPYLAGQSPDGAGRIDCYTMGRSERRLGRWSRRLYRVWRQRGQICAMLHQTTDNDSNPARPPNSTHGKEGSKPVQEARGTQAGCEQKANLFI</sequence>
<evidence type="ECO:0000256" key="1">
    <source>
        <dbReference type="SAM" id="MobiDB-lite"/>
    </source>
</evidence>
<dbReference type="AlphaFoldDB" id="A0A2X0MRN9"/>
<reference evidence="3 4" key="1">
    <citation type="submission" date="2016-11" db="EMBL/GenBank/DDBJ databases">
        <authorList>
            <person name="Jaros S."/>
            <person name="Januszkiewicz K."/>
            <person name="Wedrychowicz H."/>
        </authorList>
    </citation>
    <scope>NUCLEOTIDE SEQUENCE [LARGE SCALE GENOMIC DNA]</scope>
</reference>
<dbReference type="EMBL" id="FQNC01000089">
    <property type="protein sequence ID" value="SGZ28745.1"/>
    <property type="molecule type" value="Genomic_DNA"/>
</dbReference>
<feature type="region of interest" description="Disordered" evidence="1">
    <location>
        <begin position="363"/>
        <end position="396"/>
    </location>
</feature>
<dbReference type="Proteomes" id="UP000249464">
    <property type="component" value="Unassembled WGS sequence"/>
</dbReference>
<accession>A0A2X0MRN9</accession>
<feature type="compositionally biased region" description="Polar residues" evidence="1">
    <location>
        <begin position="363"/>
        <end position="379"/>
    </location>
</feature>
<proteinExistence type="predicted"/>
<feature type="compositionally biased region" description="Basic and acidic residues" evidence="1">
    <location>
        <begin position="14"/>
        <end position="24"/>
    </location>
</feature>
<evidence type="ECO:0000259" key="2">
    <source>
        <dbReference type="Pfam" id="PF18802"/>
    </source>
</evidence>
<feature type="region of interest" description="Disordered" evidence="1">
    <location>
        <begin position="1"/>
        <end position="24"/>
    </location>
</feature>
<feature type="region of interest" description="Disordered" evidence="1">
    <location>
        <begin position="42"/>
        <end position="80"/>
    </location>
</feature>
<feature type="compositionally biased region" description="Polar residues" evidence="1">
    <location>
        <begin position="56"/>
        <end position="67"/>
    </location>
</feature>
<dbReference type="Pfam" id="PF18802">
    <property type="entry name" value="CxC1"/>
    <property type="match status" value="1"/>
</dbReference>
<name>A0A2X0MRN9_9BASI</name>
<evidence type="ECO:0000313" key="3">
    <source>
        <dbReference type="EMBL" id="SGZ28745.1"/>
    </source>
</evidence>
<feature type="domain" description="CxC1-like cysteine cluster associated with KDZ transposases" evidence="2">
    <location>
        <begin position="207"/>
        <end position="301"/>
    </location>
</feature>
<organism evidence="3 4">
    <name type="scientific">Microbotryum silenes-dioicae</name>
    <dbReference type="NCBI Taxonomy" id="796604"/>
    <lineage>
        <taxon>Eukaryota</taxon>
        <taxon>Fungi</taxon>
        <taxon>Dikarya</taxon>
        <taxon>Basidiomycota</taxon>
        <taxon>Pucciniomycotina</taxon>
        <taxon>Microbotryomycetes</taxon>
        <taxon>Microbotryales</taxon>
        <taxon>Microbotryaceae</taxon>
        <taxon>Microbotryum</taxon>
    </lineage>
</organism>